<dbReference type="Gene3D" id="3.90.780.10">
    <property type="entry name" value="5'-Nucleotidase, C-terminal domain"/>
    <property type="match status" value="1"/>
</dbReference>
<dbReference type="EMBL" id="BAAAOF010000005">
    <property type="protein sequence ID" value="GAA1932239.1"/>
    <property type="molecule type" value="Genomic_DNA"/>
</dbReference>
<evidence type="ECO:0000259" key="3">
    <source>
        <dbReference type="Pfam" id="PF00149"/>
    </source>
</evidence>
<comment type="caution">
    <text evidence="5">The sequence shown here is derived from an EMBL/GenBank/DDBJ whole genome shotgun (WGS) entry which is preliminary data.</text>
</comment>
<dbReference type="InterPro" id="IPR006311">
    <property type="entry name" value="TAT_signal"/>
</dbReference>
<dbReference type="InterPro" id="IPR006179">
    <property type="entry name" value="5_nucleotidase/apyrase"/>
</dbReference>
<gene>
    <name evidence="5" type="ORF">GCM10009775_25300</name>
</gene>
<evidence type="ECO:0000313" key="5">
    <source>
        <dbReference type="EMBL" id="GAA1932239.1"/>
    </source>
</evidence>
<name>A0ABN2PV14_9MICO</name>
<dbReference type="Pfam" id="PF02872">
    <property type="entry name" value="5_nucleotid_C"/>
    <property type="match status" value="1"/>
</dbReference>
<evidence type="ECO:0000256" key="1">
    <source>
        <dbReference type="ARBA" id="ARBA00022729"/>
    </source>
</evidence>
<dbReference type="PRINTS" id="PR01607">
    <property type="entry name" value="APYRASEFAMLY"/>
</dbReference>
<evidence type="ECO:0008006" key="7">
    <source>
        <dbReference type="Google" id="ProtNLM"/>
    </source>
</evidence>
<feature type="domain" description="Calcineurin-like phosphoesterase" evidence="3">
    <location>
        <begin position="47"/>
        <end position="271"/>
    </location>
</feature>
<evidence type="ECO:0000259" key="4">
    <source>
        <dbReference type="Pfam" id="PF02872"/>
    </source>
</evidence>
<dbReference type="PROSITE" id="PS00785">
    <property type="entry name" value="5_NUCLEOTIDASE_1"/>
    <property type="match status" value="1"/>
</dbReference>
<dbReference type="PANTHER" id="PTHR11575:SF24">
    <property type="entry name" value="5'-NUCLEOTIDASE"/>
    <property type="match status" value="1"/>
</dbReference>
<sequence>MRSRSHPDHVSSPTRRRVAALAAATVAALGASVLAAAPAQAATTEIQIIATNDFHGRILADGANAAGAAVLSGAVKHLRATNPNTIFAAAGDLIGASTFESFIANDKPTIDALNAAGLDVSAVGNHELDQGYDDLINRVMDPTDPEGGAQWQYIAANLKVRATGNPAVPATWIEERGGVQVGFVGAVTEELPALVSPGGIADIEVTSIVDSVNAEATKLVNDEGADLVVMLVHEGAPSTDCTAMNQGTGAWANIVNNVSADVDAIVSGHTHLAYNCEFPVAAWADKAVKNRPVVSAGQYGTNLNKLTFTVTDGEVAAKTQSIITLTDGTHKADPDVAAIVEKARVEADILGAEPLGQIGAAFNRAQLSSINSTTGLPNENRGGESTLGNLVAEVQRWATEEPESGAAQIAFMNPGGLRADMVGTNPGDDSYPRTLTYKQAAVVQPFANTLVNLQLTGAQIKTVLEQQWQRDAFNALPTRPFLRLGVSDGFEYTYSQATVTETQLDNPNTAANEAGLTYSAPKGTITSMTLNGEPIDPAATYSVTVNSFLSTGGDNFRELANGTGKRDTGKIDLTAMVDYMDAFAATTPLTADYAQRAVEVAFPADAPASYEAGATVAFDVKSWTMSTAADVKDTNVDVSLGNRSLGSFPLDNSIGTAVYDDYGTASISVDLPANVPFGAAVLTLSGAETGTEVTVPITIADATAPTVTVKPASQGVDGVYKRVSFAFADTGKLDKLTINGVETDLPDARRASLNGVKPGVYGAKYGANELKVYDASGNVATLAFVLDDVSPTITVKSGESFTVGTASRGYEKVSFKLYDQYKIDKITLNGTEKNLTDNAWSDLNFVKPGSFGAKAGANVLKVYDVLGNVTTLRFKLVAP</sequence>
<dbReference type="InterPro" id="IPR006146">
    <property type="entry name" value="5'-Nucleotdase_CS"/>
</dbReference>
<feature type="chain" id="PRO_5046340988" description="5'-nucleotidase" evidence="2">
    <location>
        <begin position="42"/>
        <end position="879"/>
    </location>
</feature>
<dbReference type="SUPFAM" id="SSF55816">
    <property type="entry name" value="5'-nucleotidase (syn. UDP-sugar hydrolase), C-terminal domain"/>
    <property type="match status" value="1"/>
</dbReference>
<reference evidence="5 6" key="1">
    <citation type="journal article" date="2019" name="Int. J. Syst. Evol. Microbiol.">
        <title>The Global Catalogue of Microorganisms (GCM) 10K type strain sequencing project: providing services to taxonomists for standard genome sequencing and annotation.</title>
        <authorList>
            <consortium name="The Broad Institute Genomics Platform"/>
            <consortium name="The Broad Institute Genome Sequencing Center for Infectious Disease"/>
            <person name="Wu L."/>
            <person name="Ma J."/>
        </authorList>
    </citation>
    <scope>NUCLEOTIDE SEQUENCE [LARGE SCALE GENOMIC DNA]</scope>
    <source>
        <strain evidence="5 6">JCM 14900</strain>
    </source>
</reference>
<dbReference type="SUPFAM" id="SSF56300">
    <property type="entry name" value="Metallo-dependent phosphatases"/>
    <property type="match status" value="1"/>
</dbReference>
<dbReference type="PANTHER" id="PTHR11575">
    <property type="entry name" value="5'-NUCLEOTIDASE-RELATED"/>
    <property type="match status" value="1"/>
</dbReference>
<dbReference type="InterPro" id="IPR029052">
    <property type="entry name" value="Metallo-depent_PP-like"/>
</dbReference>
<dbReference type="Proteomes" id="UP001501343">
    <property type="component" value="Unassembled WGS sequence"/>
</dbReference>
<feature type="signal peptide" evidence="2">
    <location>
        <begin position="1"/>
        <end position="41"/>
    </location>
</feature>
<keyword evidence="6" id="KW-1185">Reference proteome</keyword>
<protein>
    <recommendedName>
        <fullName evidence="7">5'-nucleotidase</fullName>
    </recommendedName>
</protein>
<evidence type="ECO:0000256" key="2">
    <source>
        <dbReference type="SAM" id="SignalP"/>
    </source>
</evidence>
<keyword evidence="1 2" id="KW-0732">Signal</keyword>
<dbReference type="Pfam" id="PF00149">
    <property type="entry name" value="Metallophos"/>
    <property type="match status" value="1"/>
</dbReference>
<organism evidence="5 6">
    <name type="scientific">Microbacterium aoyamense</name>
    <dbReference type="NCBI Taxonomy" id="344166"/>
    <lineage>
        <taxon>Bacteria</taxon>
        <taxon>Bacillati</taxon>
        <taxon>Actinomycetota</taxon>
        <taxon>Actinomycetes</taxon>
        <taxon>Micrococcales</taxon>
        <taxon>Microbacteriaceae</taxon>
        <taxon>Microbacterium</taxon>
    </lineage>
</organism>
<evidence type="ECO:0000313" key="6">
    <source>
        <dbReference type="Proteomes" id="UP001501343"/>
    </source>
</evidence>
<dbReference type="InterPro" id="IPR004843">
    <property type="entry name" value="Calcineurin-like_PHP"/>
</dbReference>
<dbReference type="InterPro" id="IPR008334">
    <property type="entry name" value="5'-Nucleotdase_C"/>
</dbReference>
<accession>A0ABN2PV14</accession>
<dbReference type="InterPro" id="IPR036907">
    <property type="entry name" value="5'-Nucleotdase_C_sf"/>
</dbReference>
<feature type="domain" description="5'-Nucleotidase C-terminal" evidence="4">
    <location>
        <begin position="379"/>
        <end position="558"/>
    </location>
</feature>
<proteinExistence type="predicted"/>
<dbReference type="PROSITE" id="PS51318">
    <property type="entry name" value="TAT"/>
    <property type="match status" value="1"/>
</dbReference>
<dbReference type="Gene3D" id="3.60.21.10">
    <property type="match status" value="1"/>
</dbReference>